<dbReference type="Pfam" id="PF02588">
    <property type="entry name" value="YitT_membrane"/>
    <property type="match status" value="1"/>
</dbReference>
<gene>
    <name evidence="8" type="ORF">IAA45_01570</name>
</gene>
<name>A0A9D1WGC0_9FIRM</name>
<dbReference type="CDD" id="cd16380">
    <property type="entry name" value="YitT_C"/>
    <property type="match status" value="1"/>
</dbReference>
<keyword evidence="3 6" id="KW-0812">Transmembrane</keyword>
<evidence type="ECO:0000313" key="9">
    <source>
        <dbReference type="Proteomes" id="UP000886817"/>
    </source>
</evidence>
<comment type="subcellular location">
    <subcellularLocation>
        <location evidence="1">Cell membrane</location>
        <topology evidence="1">Multi-pass membrane protein</topology>
    </subcellularLocation>
</comment>
<reference evidence="8" key="1">
    <citation type="journal article" date="2021" name="PeerJ">
        <title>Extensive microbial diversity within the chicken gut microbiome revealed by metagenomics and culture.</title>
        <authorList>
            <person name="Gilroy R."/>
            <person name="Ravi A."/>
            <person name="Getino M."/>
            <person name="Pursley I."/>
            <person name="Horton D.L."/>
            <person name="Alikhan N.F."/>
            <person name="Baker D."/>
            <person name="Gharbi K."/>
            <person name="Hall N."/>
            <person name="Watson M."/>
            <person name="Adriaenssens E.M."/>
            <person name="Foster-Nyarko E."/>
            <person name="Jarju S."/>
            <person name="Secka A."/>
            <person name="Antonio M."/>
            <person name="Oren A."/>
            <person name="Chaudhuri R.R."/>
            <person name="La Ragione R."/>
            <person name="Hildebrand F."/>
            <person name="Pallen M.J."/>
        </authorList>
    </citation>
    <scope>NUCLEOTIDE SEQUENCE</scope>
    <source>
        <strain evidence="8">ChiSjej1B19-8411</strain>
    </source>
</reference>
<feature type="transmembrane region" description="Helical" evidence="6">
    <location>
        <begin position="20"/>
        <end position="47"/>
    </location>
</feature>
<keyword evidence="4 6" id="KW-1133">Transmembrane helix</keyword>
<evidence type="ECO:0000256" key="6">
    <source>
        <dbReference type="SAM" id="Phobius"/>
    </source>
</evidence>
<evidence type="ECO:0000259" key="7">
    <source>
        <dbReference type="Pfam" id="PF10035"/>
    </source>
</evidence>
<dbReference type="PANTHER" id="PTHR33545:SF5">
    <property type="entry name" value="UPF0750 MEMBRANE PROTEIN YITT"/>
    <property type="match status" value="1"/>
</dbReference>
<evidence type="ECO:0000256" key="1">
    <source>
        <dbReference type="ARBA" id="ARBA00004651"/>
    </source>
</evidence>
<feature type="transmembrane region" description="Helical" evidence="6">
    <location>
        <begin position="162"/>
        <end position="180"/>
    </location>
</feature>
<evidence type="ECO:0000256" key="2">
    <source>
        <dbReference type="ARBA" id="ARBA00022475"/>
    </source>
</evidence>
<feature type="transmembrane region" description="Helical" evidence="6">
    <location>
        <begin position="92"/>
        <end position="113"/>
    </location>
</feature>
<dbReference type="InterPro" id="IPR051461">
    <property type="entry name" value="UPF0750_membrane"/>
</dbReference>
<protein>
    <submittedName>
        <fullName evidence="8">YitT family protein</fullName>
    </submittedName>
</protein>
<dbReference type="InterPro" id="IPR003740">
    <property type="entry name" value="YitT"/>
</dbReference>
<comment type="caution">
    <text evidence="8">The sequence shown here is derived from an EMBL/GenBank/DDBJ whole genome shotgun (WGS) entry which is preliminary data.</text>
</comment>
<organism evidence="8 9">
    <name type="scientific">Candidatus Blautia gallistercoris</name>
    <dbReference type="NCBI Taxonomy" id="2838490"/>
    <lineage>
        <taxon>Bacteria</taxon>
        <taxon>Bacillati</taxon>
        <taxon>Bacillota</taxon>
        <taxon>Clostridia</taxon>
        <taxon>Lachnospirales</taxon>
        <taxon>Lachnospiraceae</taxon>
        <taxon>Blautia</taxon>
    </lineage>
</organism>
<dbReference type="PANTHER" id="PTHR33545">
    <property type="entry name" value="UPF0750 MEMBRANE PROTEIN YITT-RELATED"/>
    <property type="match status" value="1"/>
</dbReference>
<dbReference type="Gene3D" id="3.30.70.120">
    <property type="match status" value="1"/>
</dbReference>
<dbReference type="InterPro" id="IPR015867">
    <property type="entry name" value="N-reg_PII/ATP_PRibTrfase_C"/>
</dbReference>
<feature type="domain" description="DUF2179" evidence="7">
    <location>
        <begin position="232"/>
        <end position="286"/>
    </location>
</feature>
<reference evidence="8" key="2">
    <citation type="submission" date="2021-04" db="EMBL/GenBank/DDBJ databases">
        <authorList>
            <person name="Gilroy R."/>
        </authorList>
    </citation>
    <scope>NUCLEOTIDE SEQUENCE</scope>
    <source>
        <strain evidence="8">ChiSjej1B19-8411</strain>
    </source>
</reference>
<dbReference type="Pfam" id="PF10035">
    <property type="entry name" value="DUF2179"/>
    <property type="match status" value="1"/>
</dbReference>
<dbReference type="InterPro" id="IPR019264">
    <property type="entry name" value="DUF2179"/>
</dbReference>
<accession>A0A9D1WGC0</accession>
<keyword evidence="2" id="KW-1003">Cell membrane</keyword>
<feature type="transmembrane region" description="Helical" evidence="6">
    <location>
        <begin position="67"/>
        <end position="85"/>
    </location>
</feature>
<dbReference type="GO" id="GO:0005886">
    <property type="term" value="C:plasma membrane"/>
    <property type="evidence" value="ECO:0007669"/>
    <property type="project" value="UniProtKB-SubCell"/>
</dbReference>
<feature type="transmembrane region" description="Helical" evidence="6">
    <location>
        <begin position="119"/>
        <end position="141"/>
    </location>
</feature>
<proteinExistence type="predicted"/>
<dbReference type="AlphaFoldDB" id="A0A9D1WGC0"/>
<evidence type="ECO:0000256" key="5">
    <source>
        <dbReference type="ARBA" id="ARBA00023136"/>
    </source>
</evidence>
<keyword evidence="5 6" id="KW-0472">Membrane</keyword>
<dbReference type="Proteomes" id="UP000886817">
    <property type="component" value="Unassembled WGS sequence"/>
</dbReference>
<dbReference type="EMBL" id="DXEX01000042">
    <property type="protein sequence ID" value="HIX58393.1"/>
    <property type="molecule type" value="Genomic_DNA"/>
</dbReference>
<evidence type="ECO:0000256" key="4">
    <source>
        <dbReference type="ARBA" id="ARBA00022989"/>
    </source>
</evidence>
<sequence length="294" mass="32738">MDMEKLSADKPILKNEFRRYFLGALASVVFAVNINTFVQAGGLYPGGFGGLTLLIQTSLSEFAGLDVPYTFINVTLNLIPVYIGFRFVGKKFTLSSCLVIILSSVLTDLIPAQPITYDHLLIAVFGGLVNGLGVSLCLIGNTSSGGTDIIAIAVSEKKHTDIWNYVLIGNAVMLLVAGFLFGWNVALYSIIFQFTSTQIIQMLHQRYKKHTLFIITEVPDIIYHEISEITHHSATMIPATGCYDHEKRTVLYSVVSREEAKLLVRKVREADPDAFVNVIKTDYINGRFYYKTDY</sequence>
<evidence type="ECO:0000313" key="8">
    <source>
        <dbReference type="EMBL" id="HIX58393.1"/>
    </source>
</evidence>
<evidence type="ECO:0000256" key="3">
    <source>
        <dbReference type="ARBA" id="ARBA00022692"/>
    </source>
</evidence>
<dbReference type="PIRSF" id="PIRSF006483">
    <property type="entry name" value="Membrane_protein_YitT"/>
    <property type="match status" value="1"/>
</dbReference>